<dbReference type="EMBL" id="JAUSQU010000001">
    <property type="protein sequence ID" value="MDP9843272.1"/>
    <property type="molecule type" value="Genomic_DNA"/>
</dbReference>
<keyword evidence="2" id="KW-1185">Reference proteome</keyword>
<comment type="caution">
    <text evidence="1">The sequence shown here is derived from an EMBL/GenBank/DDBJ whole genome shotgun (WGS) entry which is preliminary data.</text>
</comment>
<name>A0ABT9Q951_9ACTN</name>
<reference evidence="1 2" key="1">
    <citation type="submission" date="2023-07" db="EMBL/GenBank/DDBJ databases">
        <title>Sequencing the genomes of 1000 actinobacteria strains.</title>
        <authorList>
            <person name="Klenk H.-P."/>
        </authorList>
    </citation>
    <scope>NUCLEOTIDE SEQUENCE [LARGE SCALE GENOMIC DNA]</scope>
    <source>
        <strain evidence="1 2">DSM 46740</strain>
    </source>
</reference>
<evidence type="ECO:0000313" key="2">
    <source>
        <dbReference type="Proteomes" id="UP001225356"/>
    </source>
</evidence>
<dbReference type="Proteomes" id="UP001225356">
    <property type="component" value="Unassembled WGS sequence"/>
</dbReference>
<accession>A0ABT9Q951</accession>
<evidence type="ECO:0000313" key="1">
    <source>
        <dbReference type="EMBL" id="MDP9843272.1"/>
    </source>
</evidence>
<dbReference type="RefSeq" id="WP_307557371.1">
    <property type="nucleotide sequence ID" value="NZ_JAUSQU010000001.1"/>
</dbReference>
<proteinExistence type="predicted"/>
<sequence>MTQAVPLAEVAYEIEHELTDVDELGWIAVVARTGRSWFRCSCGFRVEDEFGGPMPTNAVIEQADDHLMTDHPEVTR</sequence>
<organism evidence="1 2">
    <name type="scientific">Streptosporangium lutulentum</name>
    <dbReference type="NCBI Taxonomy" id="1461250"/>
    <lineage>
        <taxon>Bacteria</taxon>
        <taxon>Bacillati</taxon>
        <taxon>Actinomycetota</taxon>
        <taxon>Actinomycetes</taxon>
        <taxon>Streptosporangiales</taxon>
        <taxon>Streptosporangiaceae</taxon>
        <taxon>Streptosporangium</taxon>
    </lineage>
</organism>
<gene>
    <name evidence="1" type="ORF">J2853_002483</name>
</gene>
<protein>
    <submittedName>
        <fullName evidence="1">Uncharacterized protein</fullName>
    </submittedName>
</protein>